<reference evidence="9" key="1">
    <citation type="journal article" date="2019" name="Int. J. Syst. Evol. Microbiol.">
        <title>The Global Catalogue of Microorganisms (GCM) 10K type strain sequencing project: providing services to taxonomists for standard genome sequencing and annotation.</title>
        <authorList>
            <consortium name="The Broad Institute Genomics Platform"/>
            <consortium name="The Broad Institute Genome Sequencing Center for Infectious Disease"/>
            <person name="Wu L."/>
            <person name="Ma J."/>
        </authorList>
    </citation>
    <scope>NUCLEOTIDE SEQUENCE [LARGE SCALE GENOMIC DNA]</scope>
    <source>
        <strain evidence="9">CCUG 60214</strain>
    </source>
</reference>
<dbReference type="SUPFAM" id="SSF53807">
    <property type="entry name" value="Helical backbone' metal receptor"/>
    <property type="match status" value="1"/>
</dbReference>
<dbReference type="Pfam" id="PF01497">
    <property type="entry name" value="Peripla_BP_2"/>
    <property type="match status" value="1"/>
</dbReference>
<dbReference type="Gene3D" id="3.40.50.1980">
    <property type="entry name" value="Nitrogenase molybdenum iron protein domain"/>
    <property type="match status" value="2"/>
</dbReference>
<evidence type="ECO:0000256" key="3">
    <source>
        <dbReference type="ARBA" id="ARBA00022448"/>
    </source>
</evidence>
<feature type="signal peptide" evidence="6">
    <location>
        <begin position="1"/>
        <end position="27"/>
    </location>
</feature>
<dbReference type="Proteomes" id="UP001597168">
    <property type="component" value="Unassembled WGS sequence"/>
</dbReference>
<evidence type="ECO:0000256" key="4">
    <source>
        <dbReference type="ARBA" id="ARBA00022729"/>
    </source>
</evidence>
<sequence>MATAEVSRTRIAALLVAALTLSACGQADTPTDKPAVAQGGAEFGQAGEKSAGFGTDAQPGRFPRTIKHAMGETVIEKRPERVVVLDGGELDNVVALGIEPVGVAYPDGAPTMPTYVGDKAGSPENVGGITSLNLETIAKLQPDLIIGSQLRAEQQYPKLSEIAPTVFAARPGYTWKENFRLNAAALDKVEEAEKLLSDYEARAKRVGEALESKLGKRPTVTMLRFMPGKIRLYARKSFIGTILVDAGIPQPPVSQVDDLAVEVSTEEIGKADADWILIGTYGDQGKTAQQQVLGGPLWQTLGAVKAGHAKPVADETWFLGLGVLAADEVLTDLEKIVTS</sequence>
<feature type="domain" description="Fe/B12 periplasmic-binding" evidence="7">
    <location>
        <begin position="81"/>
        <end position="339"/>
    </location>
</feature>
<comment type="similarity">
    <text evidence="2">Belongs to the bacterial solute-binding protein 8 family.</text>
</comment>
<dbReference type="PANTHER" id="PTHR30532:SF25">
    <property type="entry name" value="IRON(III) DICITRATE-BINDING PERIPLASMIC PROTEIN"/>
    <property type="match status" value="1"/>
</dbReference>
<dbReference type="CDD" id="cd01146">
    <property type="entry name" value="FhuD"/>
    <property type="match status" value="1"/>
</dbReference>
<gene>
    <name evidence="8" type="ORF">ACFQ3T_24345</name>
</gene>
<comment type="caution">
    <text evidence="8">The sequence shown here is derived from an EMBL/GenBank/DDBJ whole genome shotgun (WGS) entry which is preliminary data.</text>
</comment>
<organism evidence="8 9">
    <name type="scientific">Saccharothrix hoggarensis</name>
    <dbReference type="NCBI Taxonomy" id="913853"/>
    <lineage>
        <taxon>Bacteria</taxon>
        <taxon>Bacillati</taxon>
        <taxon>Actinomycetota</taxon>
        <taxon>Actinomycetes</taxon>
        <taxon>Pseudonocardiales</taxon>
        <taxon>Pseudonocardiaceae</taxon>
        <taxon>Saccharothrix</taxon>
    </lineage>
</organism>
<dbReference type="InterPro" id="IPR002491">
    <property type="entry name" value="ABC_transptr_periplasmic_BD"/>
</dbReference>
<dbReference type="EMBL" id="JBHTLK010000150">
    <property type="protein sequence ID" value="MFD1150275.1"/>
    <property type="molecule type" value="Genomic_DNA"/>
</dbReference>
<evidence type="ECO:0000256" key="2">
    <source>
        <dbReference type="ARBA" id="ARBA00008814"/>
    </source>
</evidence>
<evidence type="ECO:0000256" key="5">
    <source>
        <dbReference type="SAM" id="Coils"/>
    </source>
</evidence>
<dbReference type="PROSITE" id="PS50983">
    <property type="entry name" value="FE_B12_PBP"/>
    <property type="match status" value="1"/>
</dbReference>
<keyword evidence="3" id="KW-0813">Transport</keyword>
<dbReference type="PANTHER" id="PTHR30532">
    <property type="entry name" value="IRON III DICITRATE-BINDING PERIPLASMIC PROTEIN"/>
    <property type="match status" value="1"/>
</dbReference>
<dbReference type="RefSeq" id="WP_380726222.1">
    <property type="nucleotide sequence ID" value="NZ_JBHTLK010000150.1"/>
</dbReference>
<dbReference type="InterPro" id="IPR051313">
    <property type="entry name" value="Bact_iron-sidero_bind"/>
</dbReference>
<keyword evidence="5" id="KW-0175">Coiled coil</keyword>
<feature type="coiled-coil region" evidence="5">
    <location>
        <begin position="182"/>
        <end position="209"/>
    </location>
</feature>
<accession>A0ABW3R017</accession>
<evidence type="ECO:0000256" key="6">
    <source>
        <dbReference type="SAM" id="SignalP"/>
    </source>
</evidence>
<proteinExistence type="inferred from homology"/>
<name>A0ABW3R017_9PSEU</name>
<feature type="chain" id="PRO_5047069339" evidence="6">
    <location>
        <begin position="28"/>
        <end position="339"/>
    </location>
</feature>
<evidence type="ECO:0000256" key="1">
    <source>
        <dbReference type="ARBA" id="ARBA00004196"/>
    </source>
</evidence>
<comment type="subcellular location">
    <subcellularLocation>
        <location evidence="1">Cell envelope</location>
    </subcellularLocation>
</comment>
<evidence type="ECO:0000313" key="9">
    <source>
        <dbReference type="Proteomes" id="UP001597168"/>
    </source>
</evidence>
<evidence type="ECO:0000313" key="8">
    <source>
        <dbReference type="EMBL" id="MFD1150275.1"/>
    </source>
</evidence>
<protein>
    <submittedName>
        <fullName evidence="8">ABC transporter substrate-binding protein</fullName>
    </submittedName>
</protein>
<keyword evidence="4 6" id="KW-0732">Signal</keyword>
<evidence type="ECO:0000259" key="7">
    <source>
        <dbReference type="PROSITE" id="PS50983"/>
    </source>
</evidence>
<keyword evidence="9" id="KW-1185">Reference proteome</keyword>